<organism evidence="1 2">
    <name type="scientific">Rudanella paleaurantiibacter</name>
    <dbReference type="NCBI Taxonomy" id="2614655"/>
    <lineage>
        <taxon>Bacteria</taxon>
        <taxon>Pseudomonadati</taxon>
        <taxon>Bacteroidota</taxon>
        <taxon>Cytophagia</taxon>
        <taxon>Cytophagales</taxon>
        <taxon>Cytophagaceae</taxon>
        <taxon>Rudanella</taxon>
    </lineage>
</organism>
<reference evidence="1 2" key="1">
    <citation type="submission" date="2019-10" db="EMBL/GenBank/DDBJ databases">
        <title>Rudanella paleaurantiibacter sp. nov., isolated from sludge.</title>
        <authorList>
            <person name="Xu S.Q."/>
        </authorList>
    </citation>
    <scope>NUCLEOTIDE SEQUENCE [LARGE SCALE GENOMIC DNA]</scope>
    <source>
        <strain evidence="1 2">HX-22-17</strain>
    </source>
</reference>
<dbReference type="RefSeq" id="WP_152123494.1">
    <property type="nucleotide sequence ID" value="NZ_WELI01000002.1"/>
</dbReference>
<comment type="caution">
    <text evidence="1">The sequence shown here is derived from an EMBL/GenBank/DDBJ whole genome shotgun (WGS) entry which is preliminary data.</text>
</comment>
<accession>A0A7J5U4G2</accession>
<sequence>MGFFDKLFGSKMTQEELEALSAQHQMNAIAVLMEGKPKEALVHIDKALSVSPNNKSALDFMKSLCEQWGLK</sequence>
<dbReference type="Proteomes" id="UP000488299">
    <property type="component" value="Unassembled WGS sequence"/>
</dbReference>
<proteinExistence type="predicted"/>
<keyword evidence="2" id="KW-1185">Reference proteome</keyword>
<dbReference type="InterPro" id="IPR011990">
    <property type="entry name" value="TPR-like_helical_dom_sf"/>
</dbReference>
<evidence type="ECO:0000313" key="1">
    <source>
        <dbReference type="EMBL" id="KAB7731915.1"/>
    </source>
</evidence>
<protein>
    <recommendedName>
        <fullName evidence="3">Tetratricopeptide repeat protein</fullName>
    </recommendedName>
</protein>
<evidence type="ECO:0000313" key="2">
    <source>
        <dbReference type="Proteomes" id="UP000488299"/>
    </source>
</evidence>
<gene>
    <name evidence="1" type="ORF">F5984_06750</name>
</gene>
<dbReference type="EMBL" id="WELI01000002">
    <property type="protein sequence ID" value="KAB7731915.1"/>
    <property type="molecule type" value="Genomic_DNA"/>
</dbReference>
<name>A0A7J5U4G2_9BACT</name>
<dbReference type="AlphaFoldDB" id="A0A7J5U4G2"/>
<evidence type="ECO:0008006" key="3">
    <source>
        <dbReference type="Google" id="ProtNLM"/>
    </source>
</evidence>
<dbReference type="SUPFAM" id="SSF48452">
    <property type="entry name" value="TPR-like"/>
    <property type="match status" value="1"/>
</dbReference>